<keyword evidence="3" id="KW-0547">Nucleotide-binding</keyword>
<accession>A0ABM7WHR9</accession>
<protein>
    <recommendedName>
        <fullName evidence="6">ABC transporter domain-containing protein</fullName>
    </recommendedName>
</protein>
<dbReference type="EMBL" id="AP025564">
    <property type="protein sequence ID" value="BDE95791.1"/>
    <property type="molecule type" value="Genomic_DNA"/>
</dbReference>
<dbReference type="RefSeq" id="WP_244412047.1">
    <property type="nucleotide sequence ID" value="NZ_AP025564.1"/>
</dbReference>
<keyword evidence="2" id="KW-0813">Transport</keyword>
<proteinExistence type="inferred from homology"/>
<dbReference type="Pfam" id="PF00005">
    <property type="entry name" value="ABC_tran"/>
    <property type="match status" value="2"/>
</dbReference>
<keyword evidence="8" id="KW-1185">Reference proteome</keyword>
<comment type="similarity">
    <text evidence="1">Belongs to the ABC transporter superfamily.</text>
</comment>
<feature type="domain" description="ABC transporter" evidence="6">
    <location>
        <begin position="4"/>
        <end position="241"/>
    </location>
</feature>
<dbReference type="SUPFAM" id="SSF52540">
    <property type="entry name" value="P-loop containing nucleoside triphosphate hydrolases"/>
    <property type="match status" value="2"/>
</dbReference>
<dbReference type="SMART" id="SM00382">
    <property type="entry name" value="AAA"/>
    <property type="match status" value="2"/>
</dbReference>
<organism evidence="7 8">
    <name type="scientific">Raoultibacter timonensis</name>
    <dbReference type="NCBI Taxonomy" id="1907662"/>
    <lineage>
        <taxon>Bacteria</taxon>
        <taxon>Bacillati</taxon>
        <taxon>Actinomycetota</taxon>
        <taxon>Coriobacteriia</taxon>
        <taxon>Eggerthellales</taxon>
        <taxon>Eggerthellaceae</taxon>
        <taxon>Raoultibacter</taxon>
    </lineage>
</organism>
<dbReference type="InterPro" id="IPR003439">
    <property type="entry name" value="ABC_transporter-like_ATP-bd"/>
</dbReference>
<evidence type="ECO:0000259" key="6">
    <source>
        <dbReference type="PROSITE" id="PS50893"/>
    </source>
</evidence>
<reference evidence="7 8" key="1">
    <citation type="submission" date="2022-01" db="EMBL/GenBank/DDBJ databases">
        <title>Novel bile acid biosynthetic pathways are enriched in the microbiome of centenarians.</title>
        <authorList>
            <person name="Sato Y."/>
            <person name="Atarashi K."/>
            <person name="Plichta R.D."/>
            <person name="Arai Y."/>
            <person name="Sasajima S."/>
            <person name="Kearney M.S."/>
            <person name="Suda W."/>
            <person name="Takeshita K."/>
            <person name="Sasaki T."/>
            <person name="Okamoto S."/>
            <person name="Skelly N.A."/>
            <person name="Okamura Y."/>
            <person name="Vlamakis H."/>
            <person name="Li Y."/>
            <person name="Tanoue T."/>
            <person name="Takei H."/>
            <person name="Nittono H."/>
            <person name="Narushima S."/>
            <person name="Irie J."/>
            <person name="Itoh H."/>
            <person name="Moriya K."/>
            <person name="Sugiura Y."/>
            <person name="Suematsu M."/>
            <person name="Moritoki N."/>
            <person name="Shibata S."/>
            <person name="Littman R.D."/>
            <person name="Fischbach A.M."/>
            <person name="Uwamino Y."/>
            <person name="Inoue T."/>
            <person name="Honda A."/>
            <person name="Hattori M."/>
            <person name="Murai T."/>
            <person name="Xavier J.R."/>
            <person name="Hirose N."/>
            <person name="Honda K."/>
        </authorList>
    </citation>
    <scope>NUCLEOTIDE SEQUENCE [LARGE SCALE GENOMIC DNA]</scope>
    <source>
        <strain evidence="7 8">CE91-St30</strain>
    </source>
</reference>
<keyword evidence="4" id="KW-0067">ATP-binding</keyword>
<evidence type="ECO:0000313" key="8">
    <source>
        <dbReference type="Proteomes" id="UP001320544"/>
    </source>
</evidence>
<feature type="region of interest" description="Disordered" evidence="5">
    <location>
        <begin position="225"/>
        <end position="248"/>
    </location>
</feature>
<dbReference type="Gene3D" id="3.40.50.300">
    <property type="entry name" value="P-loop containing nucleotide triphosphate hydrolases"/>
    <property type="match status" value="2"/>
</dbReference>
<evidence type="ECO:0000313" key="7">
    <source>
        <dbReference type="EMBL" id="BDE95791.1"/>
    </source>
</evidence>
<dbReference type="CDD" id="cd03225">
    <property type="entry name" value="ABC_cobalt_CbiO_domain1"/>
    <property type="match status" value="1"/>
</dbReference>
<evidence type="ECO:0000256" key="1">
    <source>
        <dbReference type="ARBA" id="ARBA00005417"/>
    </source>
</evidence>
<name>A0ABM7WHR9_9ACTN</name>
<evidence type="ECO:0000256" key="5">
    <source>
        <dbReference type="SAM" id="MobiDB-lite"/>
    </source>
</evidence>
<gene>
    <name evidence="7" type="ORF">CE91St30_11240</name>
</gene>
<evidence type="ECO:0000256" key="3">
    <source>
        <dbReference type="ARBA" id="ARBA00022741"/>
    </source>
</evidence>
<sequence length="493" mass="53234">MEALRLRGFGFAYPGEVPVFENLDLAVERGAFALLVGKTGSGKTTLLKCCKQEIAPVGTRWGSVEVLGCMPDGEGTRAKALAVGYVFQSPENQIVCDTVLHELAFGLENLGVDPDAMRRRVAEAAAFFGIEPWLHAETARLSGGQKQLVNLAGILAMQPQLLLLDEPTAQLDPIAEKNFLHALFRMNRELGITVVVATHAPESMTDYATEAFELNGEDGIERIPLDGLSGRPMGKGTADARRTAEGAAASPRLDGRPCIVCSDAFFRYARDRAWVLRGADLRVRAGAIHVLVGGNGSGKSTMLRLVAGVLEPERGKVENGLRRRQALLPQDPKALFVCDSVLDELREWQKACGFDDAAVDAAAERFGLADALGRHPFDLSGGQQQGLAFAKLLLTGPDLLLLDEPTKGLDVPSKVALARELERLRDRGATIVVATHDLSFASVLADELSMLFDGEVVSTEPTEAFFSHNLFYRYREDGFLRAWAASSSDGGCI</sequence>
<dbReference type="InterPro" id="IPR015856">
    <property type="entry name" value="ABC_transpr_CbiO/EcfA_su"/>
</dbReference>
<feature type="domain" description="ABC transporter" evidence="6">
    <location>
        <begin position="259"/>
        <end position="478"/>
    </location>
</feature>
<dbReference type="InterPro" id="IPR017871">
    <property type="entry name" value="ABC_transporter-like_CS"/>
</dbReference>
<evidence type="ECO:0000256" key="4">
    <source>
        <dbReference type="ARBA" id="ARBA00022840"/>
    </source>
</evidence>
<dbReference type="PROSITE" id="PS50893">
    <property type="entry name" value="ABC_TRANSPORTER_2"/>
    <property type="match status" value="2"/>
</dbReference>
<dbReference type="PANTHER" id="PTHR43553">
    <property type="entry name" value="HEAVY METAL TRANSPORTER"/>
    <property type="match status" value="1"/>
</dbReference>
<evidence type="ECO:0000256" key="2">
    <source>
        <dbReference type="ARBA" id="ARBA00022448"/>
    </source>
</evidence>
<dbReference type="InterPro" id="IPR027417">
    <property type="entry name" value="P-loop_NTPase"/>
</dbReference>
<dbReference type="InterPro" id="IPR003593">
    <property type="entry name" value="AAA+_ATPase"/>
</dbReference>
<dbReference type="InterPro" id="IPR050095">
    <property type="entry name" value="ECF_ABC_transporter_ATP-bd"/>
</dbReference>
<dbReference type="PROSITE" id="PS00211">
    <property type="entry name" value="ABC_TRANSPORTER_1"/>
    <property type="match status" value="1"/>
</dbReference>
<dbReference type="Proteomes" id="UP001320544">
    <property type="component" value="Chromosome"/>
</dbReference>